<dbReference type="InterPro" id="IPR011990">
    <property type="entry name" value="TPR-like_helical_dom_sf"/>
</dbReference>
<sequence length="1126" mass="120658">MAVSARTSYAWRCERCGRACAAPVWRVVDARERADVLAPPATGLARAECPGCGERTDIGAPLLVLRPGEVAPLLIGLSLEDLRGDPSRAALPVLEEAERAGAFRGNVFTGQAIPLPRRLLPVVLARDLERDLADTASACEELAPEGQPTVDNYGTFLHYLAANREDVRVNRLLHAVLSTPPDEFDALLRTEPDLTAGTTVRDAGREELRAAEGTPLESVLRRRQRLLDELCDGHTSPREAARRYFASLSRFGGDLRTRLDELYERAFRTGGPDGIPVAREALALAADLGQEDMETELAALLGERLVGAVRAGADTDLAEACQLLEHALSRTPEGSLEWVRTANNLASAHYARDDGDRLEVWETARDLLARAGRLDRREHPEFWARIQTNHGLLLSERPGGGTADLTLGIDRIRAGLAERSPERSAVNWSYSMVNLGLLLHRRAEPGDRQQAEQCYRDTLRHLAPGDDPALWSQAQINLADLLLKREPPDAQGARAAATAALGLSTARPGLLNTGRIIWLLARASDLTDGHDSPESVRLRQAALAAAPPTLAPSLHLNIARELINSLADAGRWTEAADVAADMLTAASALYDAQVTVESRRGVLVEVDRLARWAAYLLARAGRPERAVEALERGLACELSAVAGRGAAELTELEGVDPVLARRYTRARARYRSSVTEPSALAHGPIGPGAREQAAAERALRTVVEEIRAIPGFEDFLRTTEVRDIARAAGGVPLAYLVNAPWGSYVLIVPGDGDGDGDREGEGEGGGGGGGGGPVVRAVHVPEVSSVTLLHLLVVDPEDESAGLWLVQQATRLRRRRRPPATLERLGALEPLMRPLADLLARDARHEAVVVPTGLLGLAPLHAVPLGPGPGGAGRVLDDAGTLTVAPSAAVHAASRARAERPQEAVPRLVTVTDPDGSLPGSRSERAEITALFAARGEVTGAVGEKATVGWLLGHLAEASYLHLSCHGSAGSEGRGASLALADGHLDMDTLVRHQLPVCRLAVASACQSGHYGIIEVPDQFLGLPAGFLQAGAACAVTSLWQVDDLATAFLMTRFHELLARAHAPVPALRRSRRWLRGLTWDELTRYTREHPHLAELTGRYAGQGRAGDERPFASAVHWGAFTAWGT</sequence>
<reference evidence="3 4" key="1">
    <citation type="submission" date="2020-12" db="EMBL/GenBank/DDBJ databases">
        <title>Identification and biosynthesis of polyene macrolides produced by Streptomyces alfalfae Men-myco-93-63.</title>
        <authorList>
            <person name="Liu D."/>
            <person name="Li Y."/>
            <person name="Liu L."/>
            <person name="Han X."/>
            <person name="Shen F."/>
        </authorList>
    </citation>
    <scope>NUCLEOTIDE SEQUENCE [LARGE SCALE GENOMIC DNA]</scope>
    <source>
        <strain evidence="3 4">Men-myco-93-63</strain>
    </source>
</reference>
<dbReference type="Proteomes" id="UP000596130">
    <property type="component" value="Chromosome"/>
</dbReference>
<dbReference type="AlphaFoldDB" id="A0A7T4PKP8"/>
<organism evidence="3 4">
    <name type="scientific">Streptomyces alfalfae</name>
    <dbReference type="NCBI Taxonomy" id="1642299"/>
    <lineage>
        <taxon>Bacteria</taxon>
        <taxon>Bacillati</taxon>
        <taxon>Actinomycetota</taxon>
        <taxon>Actinomycetes</taxon>
        <taxon>Kitasatosporales</taxon>
        <taxon>Streptomycetaceae</taxon>
        <taxon>Streptomyces</taxon>
    </lineage>
</organism>
<dbReference type="InterPro" id="IPR024983">
    <property type="entry name" value="CHAT_dom"/>
</dbReference>
<evidence type="ECO:0000313" key="3">
    <source>
        <dbReference type="EMBL" id="QQC91918.1"/>
    </source>
</evidence>
<dbReference type="Gene3D" id="1.25.40.10">
    <property type="entry name" value="Tetratricopeptide repeat domain"/>
    <property type="match status" value="1"/>
</dbReference>
<gene>
    <name evidence="3" type="ORF">I8755_28615</name>
</gene>
<dbReference type="EMBL" id="CP065959">
    <property type="protein sequence ID" value="QQC91918.1"/>
    <property type="molecule type" value="Genomic_DNA"/>
</dbReference>
<protein>
    <submittedName>
        <fullName evidence="3">CHAT domain-containing protein</fullName>
    </submittedName>
</protein>
<proteinExistence type="predicted"/>
<accession>A0A7T4PKP8</accession>
<name>A0A7T4PKP8_9ACTN</name>
<feature type="region of interest" description="Disordered" evidence="1">
    <location>
        <begin position="750"/>
        <end position="773"/>
    </location>
</feature>
<feature type="compositionally biased region" description="Gly residues" evidence="1">
    <location>
        <begin position="763"/>
        <end position="773"/>
    </location>
</feature>
<feature type="domain" description="CHAT" evidence="2">
    <location>
        <begin position="831"/>
        <end position="1125"/>
    </location>
</feature>
<evidence type="ECO:0000259" key="2">
    <source>
        <dbReference type="Pfam" id="PF12770"/>
    </source>
</evidence>
<evidence type="ECO:0000256" key="1">
    <source>
        <dbReference type="SAM" id="MobiDB-lite"/>
    </source>
</evidence>
<evidence type="ECO:0000313" key="4">
    <source>
        <dbReference type="Proteomes" id="UP000596130"/>
    </source>
</evidence>
<dbReference type="Pfam" id="PF12770">
    <property type="entry name" value="CHAT"/>
    <property type="match status" value="1"/>
</dbReference>
<dbReference type="RefSeq" id="WP_198503862.1">
    <property type="nucleotide sequence ID" value="NZ_CP065959.1"/>
</dbReference>